<keyword evidence="1" id="KW-0479">Metal-binding</keyword>
<dbReference type="PANTHER" id="PTHR43279:SF1">
    <property type="entry name" value="CATECHOL-2,3-DIOXYGENASE"/>
    <property type="match status" value="1"/>
</dbReference>
<protein>
    <submittedName>
        <fullName evidence="3">VOC family protein</fullName>
    </submittedName>
</protein>
<dbReference type="Pfam" id="PF00903">
    <property type="entry name" value="Glyoxalase"/>
    <property type="match status" value="1"/>
</dbReference>
<evidence type="ECO:0000313" key="4">
    <source>
        <dbReference type="Proteomes" id="UP000784880"/>
    </source>
</evidence>
<reference evidence="3 4" key="1">
    <citation type="submission" date="2021-06" db="EMBL/GenBank/DDBJ databases">
        <title>Bacillus sp. RD4P76, an endophyte from a halophyte.</title>
        <authorList>
            <person name="Sun J.-Q."/>
        </authorList>
    </citation>
    <scope>NUCLEOTIDE SEQUENCE [LARGE SCALE GENOMIC DNA]</scope>
    <source>
        <strain evidence="3 4">CGMCC 1.15917</strain>
    </source>
</reference>
<feature type="domain" description="VOC" evidence="2">
    <location>
        <begin position="12"/>
        <end position="128"/>
    </location>
</feature>
<dbReference type="InterPro" id="IPR018146">
    <property type="entry name" value="Glyoxalase_1_CS"/>
</dbReference>
<dbReference type="Proteomes" id="UP000784880">
    <property type="component" value="Unassembled WGS sequence"/>
</dbReference>
<dbReference type="RefSeq" id="WP_217064613.1">
    <property type="nucleotide sequence ID" value="NZ_JAHQCS010000045.1"/>
</dbReference>
<dbReference type="PROSITE" id="PS00934">
    <property type="entry name" value="GLYOXALASE_I_1"/>
    <property type="match status" value="1"/>
</dbReference>
<dbReference type="CDD" id="cd16359">
    <property type="entry name" value="VOC_BsCatE_like_C"/>
    <property type="match status" value="1"/>
</dbReference>
<gene>
    <name evidence="3" type="ORF">KS419_03030</name>
</gene>
<proteinExistence type="predicted"/>
<evidence type="ECO:0000259" key="2">
    <source>
        <dbReference type="PROSITE" id="PS51819"/>
    </source>
</evidence>
<evidence type="ECO:0000256" key="1">
    <source>
        <dbReference type="ARBA" id="ARBA00022723"/>
    </source>
</evidence>
<evidence type="ECO:0000313" key="3">
    <source>
        <dbReference type="EMBL" id="MBU9710717.1"/>
    </source>
</evidence>
<dbReference type="PROSITE" id="PS51819">
    <property type="entry name" value="VOC"/>
    <property type="match status" value="1"/>
</dbReference>
<name>A0ABS6JAL6_9BACI</name>
<accession>A0ABS6JAL6</accession>
<sequence>MEKKFFQKPNIYVGQVNINVMDLEKSLQFYRDFIGFKVLSTNEQKVTLTVDGKHPLLTLESPRDVLPKNERATGLYHFAILLPGRTDLSAFLRHVIQENYPIGASDHLVSEAIYLSDPDGNGIEVYRDRLEEEWNWRSEEVSMATEPLDGQGILAETDKLWEGLPKGAIIGHIHLHVSELKSTEEFYVKGLGFDVMTRRYPGALFLSTGGYHHHIGLNIWNGMGAPAPEKKSVGMNWFSLEFSDTLSREKTVRQLENIGASIQSRGNQILTKDPSGNQIVLKVTEK</sequence>
<dbReference type="InterPro" id="IPR004360">
    <property type="entry name" value="Glyas_Fos-R_dOase_dom"/>
</dbReference>
<dbReference type="InterPro" id="IPR037523">
    <property type="entry name" value="VOC_core"/>
</dbReference>
<organism evidence="3 4">
    <name type="scientific">Evansella tamaricis</name>
    <dbReference type="NCBI Taxonomy" id="2069301"/>
    <lineage>
        <taxon>Bacteria</taxon>
        <taxon>Bacillati</taxon>
        <taxon>Bacillota</taxon>
        <taxon>Bacilli</taxon>
        <taxon>Bacillales</taxon>
        <taxon>Bacillaceae</taxon>
        <taxon>Evansella</taxon>
    </lineage>
</organism>
<dbReference type="EMBL" id="JAHQCS010000045">
    <property type="protein sequence ID" value="MBU9710717.1"/>
    <property type="molecule type" value="Genomic_DNA"/>
</dbReference>
<dbReference type="PANTHER" id="PTHR43279">
    <property type="entry name" value="CATECHOL-2,3-DIOXYGENASE"/>
    <property type="match status" value="1"/>
</dbReference>
<keyword evidence="4" id="KW-1185">Reference proteome</keyword>
<dbReference type="CDD" id="cd07255">
    <property type="entry name" value="VOC_BsCatE_like_N"/>
    <property type="match status" value="1"/>
</dbReference>
<comment type="caution">
    <text evidence="3">The sequence shown here is derived from an EMBL/GenBank/DDBJ whole genome shotgun (WGS) entry which is preliminary data.</text>
</comment>